<evidence type="ECO:0000313" key="2">
    <source>
        <dbReference type="EMBL" id="ARU98787.1"/>
    </source>
</evidence>
<dbReference type="OrthoDB" id="92610at2"/>
<dbReference type="KEGG" id="tci:A7K98_13875"/>
<dbReference type="RefSeq" id="WP_087489120.1">
    <property type="nucleotide sequence ID" value="NZ_CP015579.1"/>
</dbReference>
<dbReference type="GO" id="GO:0005737">
    <property type="term" value="C:cytoplasm"/>
    <property type="evidence" value="ECO:0007669"/>
    <property type="project" value="InterPro"/>
</dbReference>
<keyword evidence="3" id="KW-1185">Reference proteome</keyword>
<dbReference type="InterPro" id="IPR004449">
    <property type="entry name" value="SixA"/>
</dbReference>
<dbReference type="Proteomes" id="UP000195729">
    <property type="component" value="Chromosome"/>
</dbReference>
<dbReference type="InterPro" id="IPR013078">
    <property type="entry name" value="His_Pase_superF_clade-1"/>
</dbReference>
<dbReference type="Pfam" id="PF00300">
    <property type="entry name" value="His_Phos_1"/>
    <property type="match status" value="1"/>
</dbReference>
<gene>
    <name evidence="1" type="ORF">A7K98_13875</name>
    <name evidence="2" type="ORF">A7K99_13860</name>
</gene>
<evidence type="ECO:0000313" key="3">
    <source>
        <dbReference type="Proteomes" id="UP000195729"/>
    </source>
</evidence>
<evidence type="ECO:0000313" key="4">
    <source>
        <dbReference type="Proteomes" id="UP000195814"/>
    </source>
</evidence>
<proteinExistence type="predicted"/>
<organism evidence="1 4">
    <name type="scientific">Tatumella citrea</name>
    <name type="common">Pantoea citrea</name>
    <dbReference type="NCBI Taxonomy" id="53336"/>
    <lineage>
        <taxon>Bacteria</taxon>
        <taxon>Pseudomonadati</taxon>
        <taxon>Pseudomonadota</taxon>
        <taxon>Gammaproteobacteria</taxon>
        <taxon>Enterobacterales</taxon>
        <taxon>Erwiniaceae</taxon>
        <taxon>Tatumella</taxon>
    </lineage>
</organism>
<sequence>MQVYIMRHGEAALEADSDSVRPLTHCGCSESRQMASWLCKQTVDIERVLVSPYLRAEQTLSEVRGCMQLPKEFEVLPELTPSGDAASVASYLEVLAKQGVSSVLVVSHLPLVGYLVSALCPQEAPPMFATSGIACVSYDENSGQGELLWQVSPSRLDKAM</sequence>
<evidence type="ECO:0000313" key="1">
    <source>
        <dbReference type="EMBL" id="ARU94749.1"/>
    </source>
</evidence>
<protein>
    <submittedName>
        <fullName evidence="1">Phosphohistidine phosphatase SixA</fullName>
    </submittedName>
</protein>
<dbReference type="EMBL" id="CP015579">
    <property type="protein sequence ID" value="ARU94749.1"/>
    <property type="molecule type" value="Genomic_DNA"/>
</dbReference>
<dbReference type="CDD" id="cd07067">
    <property type="entry name" value="HP_PGM_like"/>
    <property type="match status" value="1"/>
</dbReference>
<dbReference type="Gene3D" id="3.40.50.1240">
    <property type="entry name" value="Phosphoglycerate mutase-like"/>
    <property type="match status" value="1"/>
</dbReference>
<dbReference type="EMBL" id="CP015581">
    <property type="protein sequence ID" value="ARU98787.1"/>
    <property type="molecule type" value="Genomic_DNA"/>
</dbReference>
<reference evidence="3 4" key="1">
    <citation type="submission" date="2016-05" db="EMBL/GenBank/DDBJ databases">
        <title>Complete genome sequence of two 2,5-diketo-D-glunonic acid producing strain Tatumella citrea.</title>
        <authorList>
            <person name="Duan C."/>
            <person name="Yang J."/>
            <person name="Yang S."/>
        </authorList>
    </citation>
    <scope>NUCLEOTIDE SEQUENCE [LARGE SCALE GENOMIC DNA]</scope>
    <source>
        <strain evidence="2 3">ATCC 39140</strain>
        <strain evidence="1 4">DSM 13699</strain>
    </source>
</reference>
<dbReference type="AlphaFoldDB" id="A0A1Y0LAR4"/>
<dbReference type="GO" id="GO:0101006">
    <property type="term" value="F:protein histidine phosphatase activity"/>
    <property type="evidence" value="ECO:0007669"/>
    <property type="project" value="InterPro"/>
</dbReference>
<dbReference type="InterPro" id="IPR029033">
    <property type="entry name" value="His_PPase_superfam"/>
</dbReference>
<name>A0A1Y0LAR4_TATCI</name>
<dbReference type="Proteomes" id="UP000195814">
    <property type="component" value="Chromosome"/>
</dbReference>
<dbReference type="NCBIfam" id="TIGR00249">
    <property type="entry name" value="sixA"/>
    <property type="match status" value="1"/>
</dbReference>
<accession>A0A1Y0LAR4</accession>
<dbReference type="SUPFAM" id="SSF53254">
    <property type="entry name" value="Phosphoglycerate mutase-like"/>
    <property type="match status" value="1"/>
</dbReference>